<evidence type="ECO:0000256" key="1">
    <source>
        <dbReference type="ARBA" id="ARBA00023015"/>
    </source>
</evidence>
<proteinExistence type="predicted"/>
<dbReference type="SUPFAM" id="SSF55781">
    <property type="entry name" value="GAF domain-like"/>
    <property type="match status" value="1"/>
</dbReference>
<dbReference type="AlphaFoldDB" id="A0A0R1W4P0"/>
<dbReference type="InterPro" id="IPR050707">
    <property type="entry name" value="HTH_MetabolicPath_Reg"/>
</dbReference>
<dbReference type="Gene3D" id="3.30.450.40">
    <property type="match status" value="1"/>
</dbReference>
<dbReference type="InterPro" id="IPR005471">
    <property type="entry name" value="Tscrpt_reg_IclR_N"/>
</dbReference>
<keyword evidence="3" id="KW-0804">Transcription</keyword>
<dbReference type="PANTHER" id="PTHR30136:SF24">
    <property type="entry name" value="HTH-TYPE TRANSCRIPTIONAL REPRESSOR ALLR"/>
    <property type="match status" value="1"/>
</dbReference>
<dbReference type="Proteomes" id="UP000051820">
    <property type="component" value="Unassembled WGS sequence"/>
</dbReference>
<evidence type="ECO:0000256" key="2">
    <source>
        <dbReference type="ARBA" id="ARBA00023125"/>
    </source>
</evidence>
<evidence type="ECO:0000256" key="3">
    <source>
        <dbReference type="ARBA" id="ARBA00023163"/>
    </source>
</evidence>
<evidence type="ECO:0000313" key="5">
    <source>
        <dbReference type="EMBL" id="KRM12769.1"/>
    </source>
</evidence>
<dbReference type="Gene3D" id="1.10.10.10">
    <property type="entry name" value="Winged helix-like DNA-binding domain superfamily/Winged helix DNA-binding domain"/>
    <property type="match status" value="1"/>
</dbReference>
<dbReference type="Pfam" id="PF01614">
    <property type="entry name" value="IclR_C"/>
    <property type="match status" value="1"/>
</dbReference>
<dbReference type="GO" id="GO:0003700">
    <property type="term" value="F:DNA-binding transcription factor activity"/>
    <property type="evidence" value="ECO:0007669"/>
    <property type="project" value="TreeGrafter"/>
</dbReference>
<dbReference type="GO" id="GO:0045892">
    <property type="term" value="P:negative regulation of DNA-templated transcription"/>
    <property type="evidence" value="ECO:0007669"/>
    <property type="project" value="TreeGrafter"/>
</dbReference>
<dbReference type="SUPFAM" id="SSF46785">
    <property type="entry name" value="Winged helix' DNA-binding domain"/>
    <property type="match status" value="1"/>
</dbReference>
<organism evidence="5 6">
    <name type="scientific">Paucilactobacillus suebicus DSM 5007 = KCTC 3549</name>
    <dbReference type="NCBI Taxonomy" id="1423807"/>
    <lineage>
        <taxon>Bacteria</taxon>
        <taxon>Bacillati</taxon>
        <taxon>Bacillota</taxon>
        <taxon>Bacilli</taxon>
        <taxon>Lactobacillales</taxon>
        <taxon>Lactobacillaceae</taxon>
        <taxon>Paucilactobacillus</taxon>
    </lineage>
</organism>
<dbReference type="InterPro" id="IPR036390">
    <property type="entry name" value="WH_DNA-bd_sf"/>
</dbReference>
<dbReference type="InterPro" id="IPR029016">
    <property type="entry name" value="GAF-like_dom_sf"/>
</dbReference>
<dbReference type="eggNOG" id="COG1414">
    <property type="taxonomic scope" value="Bacteria"/>
</dbReference>
<dbReference type="PATRIC" id="fig|1423807.3.peg.2000"/>
<dbReference type="STRING" id="1423807.FD16_GL001947"/>
<dbReference type="EMBL" id="AZGF01000005">
    <property type="protein sequence ID" value="KRM12769.1"/>
    <property type="molecule type" value="Genomic_DNA"/>
</dbReference>
<gene>
    <name evidence="5" type="ORF">FD16_GL001947</name>
</gene>
<comment type="caution">
    <text evidence="5">The sequence shown here is derived from an EMBL/GenBank/DDBJ whole genome shotgun (WGS) entry which is preliminary data.</text>
</comment>
<dbReference type="Pfam" id="PF09339">
    <property type="entry name" value="HTH_IclR"/>
    <property type="match status" value="1"/>
</dbReference>
<dbReference type="SMART" id="SM00346">
    <property type="entry name" value="HTH_ICLR"/>
    <property type="match status" value="1"/>
</dbReference>
<evidence type="ECO:0000313" key="6">
    <source>
        <dbReference type="Proteomes" id="UP000051820"/>
    </source>
</evidence>
<reference evidence="5 6" key="1">
    <citation type="journal article" date="2015" name="Genome Announc.">
        <title>Expanding the biotechnology potential of lactobacilli through comparative genomics of 213 strains and associated genera.</title>
        <authorList>
            <person name="Sun Z."/>
            <person name="Harris H.M."/>
            <person name="McCann A."/>
            <person name="Guo C."/>
            <person name="Argimon S."/>
            <person name="Zhang W."/>
            <person name="Yang X."/>
            <person name="Jeffery I.B."/>
            <person name="Cooney J.C."/>
            <person name="Kagawa T.F."/>
            <person name="Liu W."/>
            <person name="Song Y."/>
            <person name="Salvetti E."/>
            <person name="Wrobel A."/>
            <person name="Rasinkangas P."/>
            <person name="Parkhill J."/>
            <person name="Rea M.C."/>
            <person name="O'Sullivan O."/>
            <person name="Ritari J."/>
            <person name="Douillard F.P."/>
            <person name="Paul Ross R."/>
            <person name="Yang R."/>
            <person name="Briner A.E."/>
            <person name="Felis G.E."/>
            <person name="de Vos W.M."/>
            <person name="Barrangou R."/>
            <person name="Klaenhammer T.R."/>
            <person name="Caufield P.W."/>
            <person name="Cui Y."/>
            <person name="Zhang H."/>
            <person name="O'Toole P.W."/>
        </authorList>
    </citation>
    <scope>NUCLEOTIDE SEQUENCE [LARGE SCALE GENOMIC DNA]</scope>
    <source>
        <strain evidence="5 6">DSM 5007</strain>
    </source>
</reference>
<dbReference type="InterPro" id="IPR036388">
    <property type="entry name" value="WH-like_DNA-bd_sf"/>
</dbReference>
<keyword evidence="2" id="KW-0238">DNA-binding</keyword>
<keyword evidence="6" id="KW-1185">Reference proteome</keyword>
<dbReference type="RefSeq" id="WP_010621967.1">
    <property type="nucleotide sequence ID" value="NZ_AZGF01000005.1"/>
</dbReference>
<name>A0A0R1W4P0_9LACO</name>
<dbReference type="PANTHER" id="PTHR30136">
    <property type="entry name" value="HELIX-TURN-HELIX TRANSCRIPTIONAL REGULATOR, ICLR FAMILY"/>
    <property type="match status" value="1"/>
</dbReference>
<protein>
    <submittedName>
        <fullName evidence="5">IclR family transcriptional regulator</fullName>
    </submittedName>
</protein>
<accession>A0A0R1W4P0</accession>
<evidence type="ECO:0000259" key="4">
    <source>
        <dbReference type="PROSITE" id="PS51078"/>
    </source>
</evidence>
<feature type="domain" description="IclR-ED" evidence="4">
    <location>
        <begin position="69"/>
        <end position="252"/>
    </location>
</feature>
<dbReference type="GO" id="GO:0003677">
    <property type="term" value="F:DNA binding"/>
    <property type="evidence" value="ECO:0007669"/>
    <property type="project" value="UniProtKB-KW"/>
</dbReference>
<dbReference type="OrthoDB" id="9791752at2"/>
<dbReference type="InterPro" id="IPR014757">
    <property type="entry name" value="Tscrpt_reg_IclR_C"/>
</dbReference>
<keyword evidence="1" id="KW-0805">Transcription regulation</keyword>
<dbReference type="PROSITE" id="PS51078">
    <property type="entry name" value="ICLR_ED"/>
    <property type="match status" value="1"/>
</dbReference>
<sequence length="253" mass="28750">MTEKLYGTVLIKASQILDVLSDGKSKSVHDIVLATDIAAPTVSKILTTLLAIRYVAKNQQTHEYRMGTKLIQFGQIRTNVTELIEITRPYLDDLQSRVDETIHLSVLENDQVTYVRKLEPKHQNIFMTSKVGLTRELYSAGMGKAVLSSFSDQQINSYIDNHELKPFTDHTITTATDLWQDIRKTRERGYAVDDEEQEKDCYCIASTLFQGTQLVGAMSISVPKFRITDDYKQLITSELLRTKKQIQSVLNAQ</sequence>